<evidence type="ECO:0000313" key="2">
    <source>
        <dbReference type="EMBL" id="KAH7142946.1"/>
    </source>
</evidence>
<sequence length="187" mass="20406">MADLVNAFDFKSPDYTIPNLPNASQPNTNSKGEYDGSSHCASRANNDTASLAEKGFKSVHGLLTEGRTLVLETPGQAVSVASSGYAVALTEATKKHDIVQQGWVLHAMEIGGNEFTVSSADNGLYICKNLKLCKDPNAATIFIVDFKPSKGHSFKDQKPGQYLAASRKKQLGWQKKQSFWRIFSVTY</sequence>
<organism evidence="2 3">
    <name type="scientific">Dactylonectria estremocensis</name>
    <dbReference type="NCBI Taxonomy" id="1079267"/>
    <lineage>
        <taxon>Eukaryota</taxon>
        <taxon>Fungi</taxon>
        <taxon>Dikarya</taxon>
        <taxon>Ascomycota</taxon>
        <taxon>Pezizomycotina</taxon>
        <taxon>Sordariomycetes</taxon>
        <taxon>Hypocreomycetidae</taxon>
        <taxon>Hypocreales</taxon>
        <taxon>Nectriaceae</taxon>
        <taxon>Dactylonectria</taxon>
    </lineage>
</organism>
<keyword evidence="3" id="KW-1185">Reference proteome</keyword>
<feature type="compositionally biased region" description="Polar residues" evidence="1">
    <location>
        <begin position="19"/>
        <end position="31"/>
    </location>
</feature>
<feature type="region of interest" description="Disordered" evidence="1">
    <location>
        <begin position="16"/>
        <end position="41"/>
    </location>
</feature>
<gene>
    <name evidence="2" type="ORF">B0J13DRAFT_526390</name>
</gene>
<protein>
    <submittedName>
        <fullName evidence="2">Uncharacterized protein</fullName>
    </submittedName>
</protein>
<reference evidence="2" key="1">
    <citation type="journal article" date="2021" name="Nat. Commun.">
        <title>Genetic determinants of endophytism in the Arabidopsis root mycobiome.</title>
        <authorList>
            <person name="Mesny F."/>
            <person name="Miyauchi S."/>
            <person name="Thiergart T."/>
            <person name="Pickel B."/>
            <person name="Atanasova L."/>
            <person name="Karlsson M."/>
            <person name="Huettel B."/>
            <person name="Barry K.W."/>
            <person name="Haridas S."/>
            <person name="Chen C."/>
            <person name="Bauer D."/>
            <person name="Andreopoulos W."/>
            <person name="Pangilinan J."/>
            <person name="LaButti K."/>
            <person name="Riley R."/>
            <person name="Lipzen A."/>
            <person name="Clum A."/>
            <person name="Drula E."/>
            <person name="Henrissat B."/>
            <person name="Kohler A."/>
            <person name="Grigoriev I.V."/>
            <person name="Martin F.M."/>
            <person name="Hacquard S."/>
        </authorList>
    </citation>
    <scope>NUCLEOTIDE SEQUENCE</scope>
    <source>
        <strain evidence="2">MPI-CAGE-AT-0021</strain>
    </source>
</reference>
<comment type="caution">
    <text evidence="2">The sequence shown here is derived from an EMBL/GenBank/DDBJ whole genome shotgun (WGS) entry which is preliminary data.</text>
</comment>
<dbReference type="OrthoDB" id="5135119at2759"/>
<proteinExistence type="predicted"/>
<dbReference type="EMBL" id="JAGMUU010000011">
    <property type="protein sequence ID" value="KAH7142946.1"/>
    <property type="molecule type" value="Genomic_DNA"/>
</dbReference>
<dbReference type="Proteomes" id="UP000717696">
    <property type="component" value="Unassembled WGS sequence"/>
</dbReference>
<evidence type="ECO:0000313" key="3">
    <source>
        <dbReference type="Proteomes" id="UP000717696"/>
    </source>
</evidence>
<accession>A0A9P9J236</accession>
<name>A0A9P9J236_9HYPO</name>
<dbReference type="AlphaFoldDB" id="A0A9P9J236"/>
<evidence type="ECO:0000256" key="1">
    <source>
        <dbReference type="SAM" id="MobiDB-lite"/>
    </source>
</evidence>